<dbReference type="EMBL" id="JANPWB010000008">
    <property type="protein sequence ID" value="KAJ1166967.1"/>
    <property type="molecule type" value="Genomic_DNA"/>
</dbReference>
<name>A0AAV7SSP2_PLEWA</name>
<reference evidence="2" key="1">
    <citation type="journal article" date="2022" name="bioRxiv">
        <title>Sequencing and chromosome-scale assembly of the giantPleurodeles waltlgenome.</title>
        <authorList>
            <person name="Brown T."/>
            <person name="Elewa A."/>
            <person name="Iarovenko S."/>
            <person name="Subramanian E."/>
            <person name="Araus A.J."/>
            <person name="Petzold A."/>
            <person name="Susuki M."/>
            <person name="Suzuki K.-i.T."/>
            <person name="Hayashi T."/>
            <person name="Toyoda A."/>
            <person name="Oliveira C."/>
            <person name="Osipova E."/>
            <person name="Leigh N.D."/>
            <person name="Simon A."/>
            <person name="Yun M.H."/>
        </authorList>
    </citation>
    <scope>NUCLEOTIDE SEQUENCE</scope>
    <source>
        <strain evidence="2">20211129_DDA</strain>
        <tissue evidence="2">Liver</tissue>
    </source>
</reference>
<evidence type="ECO:0000313" key="2">
    <source>
        <dbReference type="EMBL" id="KAJ1166967.1"/>
    </source>
</evidence>
<evidence type="ECO:0000256" key="1">
    <source>
        <dbReference type="SAM" id="MobiDB-lite"/>
    </source>
</evidence>
<sequence length="196" mass="21731">MKPQSKIHRHAVSAGVGRAQSEQGLTLSPTRLFRSVRAQARLETRGKTLGNTGACERVPSGGPDRYKNIDRARARKSLPRVYASATRNAEEKRSGTLERAKECPLVDPTGIKISIALGLEKAYRASSCQATITIHSRTRSAEFYQKIKPTVDHQRHFLATLQLRNREGDLSELESSEERGRTSPPGDIYTCSRMAV</sequence>
<proteinExistence type="predicted"/>
<evidence type="ECO:0000313" key="3">
    <source>
        <dbReference type="Proteomes" id="UP001066276"/>
    </source>
</evidence>
<dbReference type="Proteomes" id="UP001066276">
    <property type="component" value="Chromosome 4_2"/>
</dbReference>
<accession>A0AAV7SSP2</accession>
<organism evidence="2 3">
    <name type="scientific">Pleurodeles waltl</name>
    <name type="common">Iberian ribbed newt</name>
    <dbReference type="NCBI Taxonomy" id="8319"/>
    <lineage>
        <taxon>Eukaryota</taxon>
        <taxon>Metazoa</taxon>
        <taxon>Chordata</taxon>
        <taxon>Craniata</taxon>
        <taxon>Vertebrata</taxon>
        <taxon>Euteleostomi</taxon>
        <taxon>Amphibia</taxon>
        <taxon>Batrachia</taxon>
        <taxon>Caudata</taxon>
        <taxon>Salamandroidea</taxon>
        <taxon>Salamandridae</taxon>
        <taxon>Pleurodelinae</taxon>
        <taxon>Pleurodeles</taxon>
    </lineage>
</organism>
<gene>
    <name evidence="2" type="ORF">NDU88_007360</name>
</gene>
<comment type="caution">
    <text evidence="2">The sequence shown here is derived from an EMBL/GenBank/DDBJ whole genome shotgun (WGS) entry which is preliminary data.</text>
</comment>
<feature type="region of interest" description="Disordered" evidence="1">
    <location>
        <begin position="1"/>
        <end position="23"/>
    </location>
</feature>
<feature type="region of interest" description="Disordered" evidence="1">
    <location>
        <begin position="168"/>
        <end position="189"/>
    </location>
</feature>
<protein>
    <submittedName>
        <fullName evidence="2">Uncharacterized protein</fullName>
    </submittedName>
</protein>
<keyword evidence="3" id="KW-1185">Reference proteome</keyword>
<feature type="compositionally biased region" description="Basic residues" evidence="1">
    <location>
        <begin position="1"/>
        <end position="11"/>
    </location>
</feature>
<dbReference type="AlphaFoldDB" id="A0AAV7SSP2"/>